<proteinExistence type="predicted"/>
<evidence type="ECO:0000256" key="1">
    <source>
        <dbReference type="SAM" id="MobiDB-lite"/>
    </source>
</evidence>
<feature type="region of interest" description="Disordered" evidence="1">
    <location>
        <begin position="37"/>
        <end position="70"/>
    </location>
</feature>
<dbReference type="AlphaFoldDB" id="A0A5N5NRP9"/>
<organism evidence="2 3">
    <name type="scientific">Salix brachista</name>
    <dbReference type="NCBI Taxonomy" id="2182728"/>
    <lineage>
        <taxon>Eukaryota</taxon>
        <taxon>Viridiplantae</taxon>
        <taxon>Streptophyta</taxon>
        <taxon>Embryophyta</taxon>
        <taxon>Tracheophyta</taxon>
        <taxon>Spermatophyta</taxon>
        <taxon>Magnoliopsida</taxon>
        <taxon>eudicotyledons</taxon>
        <taxon>Gunneridae</taxon>
        <taxon>Pentapetalae</taxon>
        <taxon>rosids</taxon>
        <taxon>fabids</taxon>
        <taxon>Malpighiales</taxon>
        <taxon>Salicaceae</taxon>
        <taxon>Saliceae</taxon>
        <taxon>Salix</taxon>
    </lineage>
</organism>
<dbReference type="Proteomes" id="UP000326939">
    <property type="component" value="Chromosome 2"/>
</dbReference>
<protein>
    <submittedName>
        <fullName evidence="2">Uncharacterized protein</fullName>
    </submittedName>
</protein>
<feature type="compositionally biased region" description="Basic residues" evidence="1">
    <location>
        <begin position="102"/>
        <end position="118"/>
    </location>
</feature>
<evidence type="ECO:0000313" key="2">
    <source>
        <dbReference type="EMBL" id="KAB5569453.1"/>
    </source>
</evidence>
<dbReference type="EMBL" id="VDCV01000002">
    <property type="protein sequence ID" value="KAB5569453.1"/>
    <property type="molecule type" value="Genomic_DNA"/>
</dbReference>
<feature type="compositionally biased region" description="Basic and acidic residues" evidence="1">
    <location>
        <begin position="37"/>
        <end position="63"/>
    </location>
</feature>
<comment type="caution">
    <text evidence="2">The sequence shown here is derived from an EMBL/GenBank/DDBJ whole genome shotgun (WGS) entry which is preliminary data.</text>
</comment>
<gene>
    <name evidence="2" type="ORF">DKX38_003246</name>
</gene>
<reference evidence="3" key="1">
    <citation type="journal article" date="2019" name="Gigascience">
        <title>De novo genome assembly of the endangered Acer yangbiense, a plant species with extremely small populations endemic to Yunnan Province, China.</title>
        <authorList>
            <person name="Yang J."/>
            <person name="Wariss H.M."/>
            <person name="Tao L."/>
            <person name="Zhang R."/>
            <person name="Yun Q."/>
            <person name="Hollingsworth P."/>
            <person name="Dao Z."/>
            <person name="Luo G."/>
            <person name="Guo H."/>
            <person name="Ma Y."/>
            <person name="Sun W."/>
        </authorList>
    </citation>
    <scope>NUCLEOTIDE SEQUENCE [LARGE SCALE GENOMIC DNA]</scope>
    <source>
        <strain evidence="3">cv. br00</strain>
    </source>
</reference>
<keyword evidence="3" id="KW-1185">Reference proteome</keyword>
<accession>A0A5N5NRP9</accession>
<name>A0A5N5NRP9_9ROSI</name>
<evidence type="ECO:0000313" key="3">
    <source>
        <dbReference type="Proteomes" id="UP000326939"/>
    </source>
</evidence>
<feature type="region of interest" description="Disordered" evidence="1">
    <location>
        <begin position="98"/>
        <end position="134"/>
    </location>
</feature>
<sequence length="134" mass="15642">MLSINLNSLVCFPLQMKKLDDSEFRNAFSRAYVRVREYDSKRDSSRSPIRDRSHSRGRSDSRSRSLSRSRSRRFVCIVKYQFGDQLVCIYFSTLPLLCSKSPKNKSLHRSPARSRPRSVSRSPSGSRQRSQSRY</sequence>
<feature type="compositionally biased region" description="Low complexity" evidence="1">
    <location>
        <begin position="119"/>
        <end position="134"/>
    </location>
</feature>